<keyword evidence="1" id="KW-0812">Transmembrane</keyword>
<dbReference type="EMBL" id="LR796318">
    <property type="protein sequence ID" value="CAB4136547.1"/>
    <property type="molecule type" value="Genomic_DNA"/>
</dbReference>
<feature type="transmembrane region" description="Helical" evidence="1">
    <location>
        <begin position="7"/>
        <end position="29"/>
    </location>
</feature>
<name>A0A6J5LTY8_9CAUD</name>
<gene>
    <name evidence="2" type="ORF">UFOVP312_14</name>
</gene>
<keyword evidence="1" id="KW-1133">Transmembrane helix</keyword>
<accession>A0A6J5LTY8</accession>
<keyword evidence="1" id="KW-0472">Membrane</keyword>
<organism evidence="2">
    <name type="scientific">uncultured Caudovirales phage</name>
    <dbReference type="NCBI Taxonomy" id="2100421"/>
    <lineage>
        <taxon>Viruses</taxon>
        <taxon>Duplodnaviria</taxon>
        <taxon>Heunggongvirae</taxon>
        <taxon>Uroviricota</taxon>
        <taxon>Caudoviricetes</taxon>
        <taxon>Peduoviridae</taxon>
        <taxon>Maltschvirus</taxon>
        <taxon>Maltschvirus maltsch</taxon>
    </lineage>
</organism>
<proteinExistence type="predicted"/>
<evidence type="ECO:0000313" key="2">
    <source>
        <dbReference type="EMBL" id="CAB4136547.1"/>
    </source>
</evidence>
<sequence length="43" mass="4741">MRRLIEIGSAFVISCLIAGIGIALVGLFLKAWYLVFMLGWNAI</sequence>
<evidence type="ECO:0000256" key="1">
    <source>
        <dbReference type="SAM" id="Phobius"/>
    </source>
</evidence>
<reference evidence="2" key="1">
    <citation type="submission" date="2020-04" db="EMBL/GenBank/DDBJ databases">
        <authorList>
            <person name="Chiriac C."/>
            <person name="Salcher M."/>
            <person name="Ghai R."/>
            <person name="Kavagutti S V."/>
        </authorList>
    </citation>
    <scope>NUCLEOTIDE SEQUENCE</scope>
</reference>
<protein>
    <submittedName>
        <fullName evidence="2">Uncharacterized protein</fullName>
    </submittedName>
</protein>